<protein>
    <submittedName>
        <fullName evidence="2">Uncharacterized protein</fullName>
    </submittedName>
</protein>
<comment type="caution">
    <text evidence="2">The sequence shown here is derived from an EMBL/GenBank/DDBJ whole genome shotgun (WGS) entry which is preliminary data.</text>
</comment>
<evidence type="ECO:0000313" key="2">
    <source>
        <dbReference type="EMBL" id="KAK7065529.1"/>
    </source>
</evidence>
<keyword evidence="1" id="KW-0812">Transmembrane</keyword>
<evidence type="ECO:0000313" key="3">
    <source>
        <dbReference type="Proteomes" id="UP001381693"/>
    </source>
</evidence>
<proteinExistence type="predicted"/>
<evidence type="ECO:0000256" key="1">
    <source>
        <dbReference type="SAM" id="Phobius"/>
    </source>
</evidence>
<accession>A0AAN8ZW02</accession>
<organism evidence="2 3">
    <name type="scientific">Halocaridina rubra</name>
    <name type="common">Hawaiian red shrimp</name>
    <dbReference type="NCBI Taxonomy" id="373956"/>
    <lineage>
        <taxon>Eukaryota</taxon>
        <taxon>Metazoa</taxon>
        <taxon>Ecdysozoa</taxon>
        <taxon>Arthropoda</taxon>
        <taxon>Crustacea</taxon>
        <taxon>Multicrustacea</taxon>
        <taxon>Malacostraca</taxon>
        <taxon>Eumalacostraca</taxon>
        <taxon>Eucarida</taxon>
        <taxon>Decapoda</taxon>
        <taxon>Pleocyemata</taxon>
        <taxon>Caridea</taxon>
        <taxon>Atyoidea</taxon>
        <taxon>Atyidae</taxon>
        <taxon>Halocaridina</taxon>
    </lineage>
</organism>
<dbReference type="AlphaFoldDB" id="A0AAN8ZW02"/>
<dbReference type="EMBL" id="JAXCGZ010020765">
    <property type="protein sequence ID" value="KAK7065529.1"/>
    <property type="molecule type" value="Genomic_DNA"/>
</dbReference>
<keyword evidence="1" id="KW-1133">Transmembrane helix</keyword>
<sequence length="70" mass="7529">MAAGYPKADPLVCAIGIVLALPTFLVTIYLADQNSLVGIILAFVGQLFQNLNWSIVTDMMLVSIQISCTK</sequence>
<gene>
    <name evidence="2" type="ORF">SK128_010335</name>
</gene>
<feature type="transmembrane region" description="Helical" evidence="1">
    <location>
        <begin position="36"/>
        <end position="56"/>
    </location>
</feature>
<keyword evidence="1" id="KW-0472">Membrane</keyword>
<name>A0AAN8ZW02_HALRR</name>
<dbReference type="Proteomes" id="UP001381693">
    <property type="component" value="Unassembled WGS sequence"/>
</dbReference>
<reference evidence="2 3" key="1">
    <citation type="submission" date="2023-11" db="EMBL/GenBank/DDBJ databases">
        <title>Halocaridina rubra genome assembly.</title>
        <authorList>
            <person name="Smith C."/>
        </authorList>
    </citation>
    <scope>NUCLEOTIDE SEQUENCE [LARGE SCALE GENOMIC DNA]</scope>
    <source>
        <strain evidence="2">EP-1</strain>
        <tissue evidence="2">Whole</tissue>
    </source>
</reference>
<keyword evidence="3" id="KW-1185">Reference proteome</keyword>
<feature type="transmembrane region" description="Helical" evidence="1">
    <location>
        <begin position="12"/>
        <end position="30"/>
    </location>
</feature>